<evidence type="ECO:0000313" key="3">
    <source>
        <dbReference type="Proteomes" id="UP000199045"/>
    </source>
</evidence>
<dbReference type="AlphaFoldDB" id="A0A1G8E7H7"/>
<sequence>MYIGTTFTGSVKKFKKQQIQTKFLLLGLPIAPSSNESLLVTQTGFGRRNGYPIKLHRQSVVAAYTRIPALAVALLLLFGANSFLMTGCGILMAALAVYLIFYYGRSSKAENEERELIGSFTGAYGKAEWFTRNMCSDFYDALREVYEKSGRNWQVDIKNDTVENIPLLYVIALFYAECHPYEEPFELREKAAALYAAQKERTVTFA</sequence>
<feature type="transmembrane region" description="Helical" evidence="1">
    <location>
        <begin position="84"/>
        <end position="104"/>
    </location>
</feature>
<gene>
    <name evidence="2" type="ORF">SAMN04488121_11723</name>
</gene>
<proteinExistence type="predicted"/>
<dbReference type="EMBL" id="FNBN01000017">
    <property type="protein sequence ID" value="SDH65918.1"/>
    <property type="molecule type" value="Genomic_DNA"/>
</dbReference>
<reference evidence="2 3" key="1">
    <citation type="submission" date="2016-10" db="EMBL/GenBank/DDBJ databases">
        <authorList>
            <person name="de Groot N.N."/>
        </authorList>
    </citation>
    <scope>NUCLEOTIDE SEQUENCE [LARGE SCALE GENOMIC DNA]</scope>
    <source>
        <strain evidence="2 3">DSM 527</strain>
    </source>
</reference>
<dbReference type="Proteomes" id="UP000199045">
    <property type="component" value="Unassembled WGS sequence"/>
</dbReference>
<keyword evidence="1" id="KW-1133">Transmembrane helix</keyword>
<dbReference type="RefSeq" id="WP_089839028.1">
    <property type="nucleotide sequence ID" value="NZ_FNBN01000017.1"/>
</dbReference>
<evidence type="ECO:0000256" key="1">
    <source>
        <dbReference type="SAM" id="Phobius"/>
    </source>
</evidence>
<feature type="transmembrane region" description="Helical" evidence="1">
    <location>
        <begin position="60"/>
        <end position="78"/>
    </location>
</feature>
<organism evidence="2 3">
    <name type="scientific">Chitinophaga filiformis</name>
    <name type="common">Myxococcus filiformis</name>
    <name type="synonym">Flexibacter filiformis</name>
    <dbReference type="NCBI Taxonomy" id="104663"/>
    <lineage>
        <taxon>Bacteria</taxon>
        <taxon>Pseudomonadati</taxon>
        <taxon>Bacteroidota</taxon>
        <taxon>Chitinophagia</taxon>
        <taxon>Chitinophagales</taxon>
        <taxon>Chitinophagaceae</taxon>
        <taxon>Chitinophaga</taxon>
    </lineage>
</organism>
<protein>
    <submittedName>
        <fullName evidence="2">Uncharacterized protein</fullName>
    </submittedName>
</protein>
<keyword evidence="1" id="KW-0812">Transmembrane</keyword>
<accession>A0A1G8E7H7</accession>
<dbReference type="OrthoDB" id="8775592at2"/>
<keyword evidence="1" id="KW-0472">Membrane</keyword>
<name>A0A1G8E7H7_CHIFI</name>
<evidence type="ECO:0000313" key="2">
    <source>
        <dbReference type="EMBL" id="SDH65918.1"/>
    </source>
</evidence>